<keyword evidence="3" id="KW-1003">Cell membrane</keyword>
<comment type="caution">
    <text evidence="8">The sequence shown here is derived from an EMBL/GenBank/DDBJ whole genome shotgun (WGS) entry which is preliminary data.</text>
</comment>
<proteinExistence type="inferred from homology"/>
<dbReference type="Proteomes" id="UP000177279">
    <property type="component" value="Unassembled WGS sequence"/>
</dbReference>
<organism evidence="8 9">
    <name type="scientific">Candidatus Zambryskibacteria bacterium RIFCSPHIGHO2_02_FULL_43_37</name>
    <dbReference type="NCBI Taxonomy" id="1802749"/>
    <lineage>
        <taxon>Bacteria</taxon>
        <taxon>Candidatus Zambryskiibacteriota</taxon>
    </lineage>
</organism>
<dbReference type="Pfam" id="PF07681">
    <property type="entry name" value="DoxX"/>
    <property type="match status" value="1"/>
</dbReference>
<evidence type="ECO:0000313" key="8">
    <source>
        <dbReference type="EMBL" id="OHA96497.1"/>
    </source>
</evidence>
<keyword evidence="4 7" id="KW-0812">Transmembrane</keyword>
<feature type="transmembrane region" description="Helical" evidence="7">
    <location>
        <begin position="46"/>
        <end position="66"/>
    </location>
</feature>
<evidence type="ECO:0000256" key="5">
    <source>
        <dbReference type="ARBA" id="ARBA00022989"/>
    </source>
</evidence>
<comment type="subcellular location">
    <subcellularLocation>
        <location evidence="1">Cell membrane</location>
        <topology evidence="1">Multi-pass membrane protein</topology>
    </subcellularLocation>
</comment>
<feature type="transmembrane region" description="Helical" evidence="7">
    <location>
        <begin position="12"/>
        <end position="34"/>
    </location>
</feature>
<comment type="similarity">
    <text evidence="2">Belongs to the DoxX family.</text>
</comment>
<evidence type="ECO:0000256" key="6">
    <source>
        <dbReference type="ARBA" id="ARBA00023136"/>
    </source>
</evidence>
<evidence type="ECO:0000313" key="9">
    <source>
        <dbReference type="Proteomes" id="UP000177279"/>
    </source>
</evidence>
<reference evidence="8 9" key="1">
    <citation type="journal article" date="2016" name="Nat. Commun.">
        <title>Thousands of microbial genomes shed light on interconnected biogeochemical processes in an aquifer system.</title>
        <authorList>
            <person name="Anantharaman K."/>
            <person name="Brown C.T."/>
            <person name="Hug L.A."/>
            <person name="Sharon I."/>
            <person name="Castelle C.J."/>
            <person name="Probst A.J."/>
            <person name="Thomas B.C."/>
            <person name="Singh A."/>
            <person name="Wilkins M.J."/>
            <person name="Karaoz U."/>
            <person name="Brodie E.L."/>
            <person name="Williams K.H."/>
            <person name="Hubbard S.S."/>
            <person name="Banfield J.F."/>
        </authorList>
    </citation>
    <scope>NUCLEOTIDE SEQUENCE [LARGE SCALE GENOMIC DNA]</scope>
</reference>
<accession>A0A1G2TGT2</accession>
<evidence type="ECO:0000256" key="1">
    <source>
        <dbReference type="ARBA" id="ARBA00004651"/>
    </source>
</evidence>
<evidence type="ECO:0000256" key="7">
    <source>
        <dbReference type="SAM" id="Phobius"/>
    </source>
</evidence>
<dbReference type="InterPro" id="IPR051907">
    <property type="entry name" value="DoxX-like_oxidoreductase"/>
</dbReference>
<evidence type="ECO:0000256" key="3">
    <source>
        <dbReference type="ARBA" id="ARBA00022475"/>
    </source>
</evidence>
<evidence type="ECO:0008006" key="10">
    <source>
        <dbReference type="Google" id="ProtNLM"/>
    </source>
</evidence>
<keyword evidence="5 7" id="KW-1133">Transmembrane helix</keyword>
<name>A0A1G2TGT2_9BACT</name>
<gene>
    <name evidence="8" type="ORF">A3D49_01305</name>
</gene>
<dbReference type="AlphaFoldDB" id="A0A1G2TGT2"/>
<feature type="transmembrane region" description="Helical" evidence="7">
    <location>
        <begin position="103"/>
        <end position="126"/>
    </location>
</feature>
<feature type="transmembrane region" description="Helical" evidence="7">
    <location>
        <begin position="71"/>
        <end position="91"/>
    </location>
</feature>
<protein>
    <recommendedName>
        <fullName evidence="10">DoxX family protein</fullName>
    </recommendedName>
</protein>
<dbReference type="GO" id="GO:0005886">
    <property type="term" value="C:plasma membrane"/>
    <property type="evidence" value="ECO:0007669"/>
    <property type="project" value="UniProtKB-SubCell"/>
</dbReference>
<evidence type="ECO:0000256" key="4">
    <source>
        <dbReference type="ARBA" id="ARBA00022692"/>
    </source>
</evidence>
<sequence length="130" mass="13840">MDKQKMVDWAVFLLRIAAGIIFVEHGGTLLFGWFGGAGVENLPPLILAAGILEFAGGIAVLLGLFLRPTAFLLSGLMAVAYFMAHAAKGFWYAPPANGGDPAALFAFIFLFFAAYGAGIHSIDAYLKSRK</sequence>
<evidence type="ECO:0000256" key="2">
    <source>
        <dbReference type="ARBA" id="ARBA00006679"/>
    </source>
</evidence>
<dbReference type="PANTHER" id="PTHR33452:SF4">
    <property type="entry name" value="BLL4328 PROTEIN"/>
    <property type="match status" value="1"/>
</dbReference>
<dbReference type="PANTHER" id="PTHR33452">
    <property type="entry name" value="OXIDOREDUCTASE CATD-RELATED"/>
    <property type="match status" value="1"/>
</dbReference>
<keyword evidence="6 7" id="KW-0472">Membrane</keyword>
<dbReference type="EMBL" id="MHVS01000005">
    <property type="protein sequence ID" value="OHA96497.1"/>
    <property type="molecule type" value="Genomic_DNA"/>
</dbReference>
<dbReference type="InterPro" id="IPR032808">
    <property type="entry name" value="DoxX"/>
</dbReference>